<dbReference type="EMBL" id="FOMG01000017">
    <property type="protein sequence ID" value="SFD02110.1"/>
    <property type="molecule type" value="Genomic_DNA"/>
</dbReference>
<dbReference type="STRING" id="119641.SAMN05421842_11730"/>
<reference evidence="2 3" key="1">
    <citation type="submission" date="2016-10" db="EMBL/GenBank/DDBJ databases">
        <authorList>
            <person name="de Groot N.N."/>
        </authorList>
    </citation>
    <scope>NUCLEOTIDE SEQUENCE [LARGE SCALE GENOMIC DNA]</scope>
    <source>
        <strain evidence="2 3">DSM 12992</strain>
    </source>
</reference>
<name>A0A1I1P7Z0_9CLOT</name>
<proteinExistence type="predicted"/>
<dbReference type="InterPro" id="IPR012547">
    <property type="entry name" value="PDDEXK_9"/>
</dbReference>
<dbReference type="InterPro" id="IPR018631">
    <property type="entry name" value="AAA-ATPase-like_dom"/>
</dbReference>
<dbReference type="Proteomes" id="UP000199263">
    <property type="component" value="Unassembled WGS sequence"/>
</dbReference>
<keyword evidence="3" id="KW-1185">Reference proteome</keyword>
<dbReference type="Pfam" id="PF08011">
    <property type="entry name" value="PDDEXK_9"/>
    <property type="match status" value="1"/>
</dbReference>
<dbReference type="PANTHER" id="PTHR34825">
    <property type="entry name" value="CONSERVED PROTEIN, WITH A WEAK D-GALACTARATE DEHYDRATASE/ALTRONATE HYDROLASE DOMAIN"/>
    <property type="match status" value="1"/>
</dbReference>
<organism evidence="2 3">
    <name type="scientific">Clostridium uliginosum</name>
    <dbReference type="NCBI Taxonomy" id="119641"/>
    <lineage>
        <taxon>Bacteria</taxon>
        <taxon>Bacillati</taxon>
        <taxon>Bacillota</taxon>
        <taxon>Clostridia</taxon>
        <taxon>Eubacteriales</taxon>
        <taxon>Clostridiaceae</taxon>
        <taxon>Clostridium</taxon>
    </lineage>
</organism>
<dbReference type="PANTHER" id="PTHR34825:SF1">
    <property type="entry name" value="AAA-ATPASE-LIKE DOMAIN-CONTAINING PROTEIN"/>
    <property type="match status" value="1"/>
</dbReference>
<evidence type="ECO:0000313" key="2">
    <source>
        <dbReference type="EMBL" id="SFD02110.1"/>
    </source>
</evidence>
<dbReference type="Pfam" id="PF09820">
    <property type="entry name" value="AAA-ATPase_like"/>
    <property type="match status" value="1"/>
</dbReference>
<dbReference type="RefSeq" id="WP_090091815.1">
    <property type="nucleotide sequence ID" value="NZ_FOMG01000017.1"/>
</dbReference>
<protein>
    <submittedName>
        <fullName evidence="2">PD-(D/E)XK nuclease superfamily protein</fullName>
    </submittedName>
</protein>
<dbReference type="OrthoDB" id="1050390at2"/>
<evidence type="ECO:0000313" key="3">
    <source>
        <dbReference type="Proteomes" id="UP000199263"/>
    </source>
</evidence>
<accession>A0A1I1P7Z0</accession>
<dbReference type="AlphaFoldDB" id="A0A1I1P7Z0"/>
<evidence type="ECO:0000259" key="1">
    <source>
        <dbReference type="Pfam" id="PF09820"/>
    </source>
</evidence>
<feature type="domain" description="AAA-ATPase-like" evidence="1">
    <location>
        <begin position="7"/>
        <end position="231"/>
    </location>
</feature>
<gene>
    <name evidence="2" type="ORF">SAMN05421842_11730</name>
</gene>
<sequence>MKKNIQVGISDFKELIEGNNYFVDKSLLIKEFLENGAKIILTPRPRRFGKTLNLSMLRYFFDIRTKTDTKDLFNGLKIDNEKEIMKLQGEYPVIFITFKNQKHLSYEDFKDGIQMLLSNLYKEHDYLLESDKLSEFDKDDFKEIISRKAQVGIFSEGISNLMGYMYKHYGRKVMLFIDEYDVPIQEAYIRGYYNEMIVLIRTLLTSALKDNEYVEKSLITGILRVAKESIFSGLNNLEVDTILGYDFNDKFGFTEEEVEQLLNYYNAMDDIDDIKKWYNGYVFGGKIIYNPWSVLNYLKKKREGFMPYWINSSSNDLIKKLLLKGDNNMKLELEELIEGNSISKIIDDSIVMSEVEDSNENIWSFLLMSGYLKAVKTENIRGRLHCELKIPNEEVHIFYENLIEKWFKESMTSQKYELMLKTLVTGDIEIFAGLFKEFVINNISYFDVSGKEPERVYHAFVLGMLISLSKSYEVKSNKESGYGRYDVMIIPKNISKIGIIIEFKKIDDFLNDTIEEGTQKALKQIEDKKYETELLEKGIQDIVKLAIVFKGKEIKVTQGNK</sequence>